<keyword evidence="2" id="KW-0186">Copper</keyword>
<name>A0AAD8VU22_LOLMU</name>
<dbReference type="AlphaFoldDB" id="A0AAD8VU22"/>
<evidence type="ECO:0000259" key="6">
    <source>
        <dbReference type="PROSITE" id="PS51485"/>
    </source>
</evidence>
<dbReference type="PANTHER" id="PTHR33021">
    <property type="entry name" value="BLUE COPPER PROTEIN"/>
    <property type="match status" value="1"/>
</dbReference>
<protein>
    <recommendedName>
        <fullName evidence="4">Plantacyanin</fullName>
    </recommendedName>
</protein>
<evidence type="ECO:0000256" key="1">
    <source>
        <dbReference type="ARBA" id="ARBA00022723"/>
    </source>
</evidence>
<evidence type="ECO:0000313" key="7">
    <source>
        <dbReference type="EMBL" id="KAK1616457.1"/>
    </source>
</evidence>
<dbReference type="InterPro" id="IPR003245">
    <property type="entry name" value="Phytocyanin_dom"/>
</dbReference>
<accession>A0AAD8VU22</accession>
<proteinExistence type="predicted"/>
<evidence type="ECO:0000256" key="2">
    <source>
        <dbReference type="ARBA" id="ARBA00023008"/>
    </source>
</evidence>
<evidence type="ECO:0000256" key="3">
    <source>
        <dbReference type="ARBA" id="ARBA00023157"/>
    </source>
</evidence>
<dbReference type="InterPro" id="IPR008972">
    <property type="entry name" value="Cupredoxin"/>
</dbReference>
<dbReference type="GO" id="GO:0005886">
    <property type="term" value="C:plasma membrane"/>
    <property type="evidence" value="ECO:0007669"/>
    <property type="project" value="TreeGrafter"/>
</dbReference>
<dbReference type="FunFam" id="2.60.40.420:FF:000013">
    <property type="entry name" value="basic blue protein-like"/>
    <property type="match status" value="1"/>
</dbReference>
<dbReference type="InterPro" id="IPR039391">
    <property type="entry name" value="Phytocyanin-like"/>
</dbReference>
<organism evidence="8 9">
    <name type="scientific">Lolium multiflorum</name>
    <name type="common">Italian ryegrass</name>
    <name type="synonym">Lolium perenne subsp. multiflorum</name>
    <dbReference type="NCBI Taxonomy" id="4521"/>
    <lineage>
        <taxon>Eukaryota</taxon>
        <taxon>Viridiplantae</taxon>
        <taxon>Streptophyta</taxon>
        <taxon>Embryophyta</taxon>
        <taxon>Tracheophyta</taxon>
        <taxon>Spermatophyta</taxon>
        <taxon>Magnoliopsida</taxon>
        <taxon>Liliopsida</taxon>
        <taxon>Poales</taxon>
        <taxon>Poaceae</taxon>
        <taxon>BOP clade</taxon>
        <taxon>Pooideae</taxon>
        <taxon>Poodae</taxon>
        <taxon>Poeae</taxon>
        <taxon>Poeae Chloroplast Group 2 (Poeae type)</taxon>
        <taxon>Loliodinae</taxon>
        <taxon>Loliinae</taxon>
        <taxon>Lolium</taxon>
    </lineage>
</organism>
<dbReference type="EMBL" id="JAUUTY010000006">
    <property type="protein sequence ID" value="KAK1616457.1"/>
    <property type="molecule type" value="Genomic_DNA"/>
</dbReference>
<dbReference type="Proteomes" id="UP001231189">
    <property type="component" value="Unassembled WGS sequence"/>
</dbReference>
<feature type="chain" id="PRO_5042442402" description="Plantacyanin" evidence="5">
    <location>
        <begin position="26"/>
        <end position="128"/>
    </location>
</feature>
<reference evidence="8" key="1">
    <citation type="submission" date="2023-07" db="EMBL/GenBank/DDBJ databases">
        <title>A chromosome-level genome assembly of Lolium multiflorum.</title>
        <authorList>
            <person name="Chen Y."/>
            <person name="Copetti D."/>
            <person name="Kolliker R."/>
            <person name="Studer B."/>
        </authorList>
    </citation>
    <scope>NUCLEOTIDE SEQUENCE</scope>
    <source>
        <strain evidence="8">02402/16</strain>
        <tissue evidence="8">Leaf</tissue>
    </source>
</reference>
<gene>
    <name evidence="7" type="ORF">QYE76_021974</name>
    <name evidence="8" type="ORF">QYE76_022350</name>
</gene>
<dbReference type="Pfam" id="PF02298">
    <property type="entry name" value="Cu_bind_like"/>
    <property type="match status" value="1"/>
</dbReference>
<sequence length="128" mass="13341">MAVRRSMSGSIGAVVLGLMLALCFATTLVCGERDWTVGEGGGWTFGVAGWENGKPFSAGDALVFKYNPSMHNVVEVDEAGYNSCTAGAGARTYTSGNDNIRLSGGKTFYICSFPGHCQGGMKIAVATQ</sequence>
<keyword evidence="5" id="KW-0732">Signal</keyword>
<keyword evidence="9" id="KW-1185">Reference proteome</keyword>
<dbReference type="GO" id="GO:0009055">
    <property type="term" value="F:electron transfer activity"/>
    <property type="evidence" value="ECO:0007669"/>
    <property type="project" value="InterPro"/>
</dbReference>
<evidence type="ECO:0000256" key="4">
    <source>
        <dbReference type="ARBA" id="ARBA00082491"/>
    </source>
</evidence>
<keyword evidence="1" id="KW-0479">Metal-binding</keyword>
<dbReference type="PROSITE" id="PS51485">
    <property type="entry name" value="PHYTOCYANIN"/>
    <property type="match status" value="1"/>
</dbReference>
<dbReference type="PANTHER" id="PTHR33021:SF261">
    <property type="entry name" value="OS02G0256800 PROTEIN"/>
    <property type="match status" value="1"/>
</dbReference>
<evidence type="ECO:0000313" key="9">
    <source>
        <dbReference type="Proteomes" id="UP001231189"/>
    </source>
</evidence>
<dbReference type="CDD" id="cd11013">
    <property type="entry name" value="Plantacyanin"/>
    <property type="match status" value="1"/>
</dbReference>
<feature type="domain" description="Phytocyanin" evidence="6">
    <location>
        <begin position="33"/>
        <end position="128"/>
    </location>
</feature>
<evidence type="ECO:0000313" key="8">
    <source>
        <dbReference type="EMBL" id="KAK1616833.1"/>
    </source>
</evidence>
<dbReference type="InterPro" id="IPR041844">
    <property type="entry name" value="Plantacyanin"/>
</dbReference>
<keyword evidence="3" id="KW-1015">Disulfide bond</keyword>
<dbReference type="GO" id="GO:0046872">
    <property type="term" value="F:metal ion binding"/>
    <property type="evidence" value="ECO:0007669"/>
    <property type="project" value="UniProtKB-KW"/>
</dbReference>
<dbReference type="EMBL" id="JAUUTY010000006">
    <property type="protein sequence ID" value="KAK1616833.1"/>
    <property type="molecule type" value="Genomic_DNA"/>
</dbReference>
<evidence type="ECO:0000256" key="5">
    <source>
        <dbReference type="SAM" id="SignalP"/>
    </source>
</evidence>
<dbReference type="SUPFAM" id="SSF49503">
    <property type="entry name" value="Cupredoxins"/>
    <property type="match status" value="1"/>
</dbReference>
<dbReference type="Gene3D" id="2.60.40.420">
    <property type="entry name" value="Cupredoxins - blue copper proteins"/>
    <property type="match status" value="1"/>
</dbReference>
<comment type="caution">
    <text evidence="8">The sequence shown here is derived from an EMBL/GenBank/DDBJ whole genome shotgun (WGS) entry which is preliminary data.</text>
</comment>
<feature type="signal peptide" evidence="5">
    <location>
        <begin position="1"/>
        <end position="25"/>
    </location>
</feature>